<dbReference type="Gene3D" id="3.40.50.300">
    <property type="entry name" value="P-loop containing nucleotide triphosphate hydrolases"/>
    <property type="match status" value="1"/>
</dbReference>
<proteinExistence type="inferred from homology"/>
<keyword evidence="2" id="KW-0547">Nucleotide-binding</keyword>
<dbReference type="SMART" id="SM00382">
    <property type="entry name" value="AAA"/>
    <property type="match status" value="1"/>
</dbReference>
<keyword evidence="7" id="KW-1185">Reference proteome</keyword>
<dbReference type="InterPro" id="IPR003959">
    <property type="entry name" value="ATPase_AAA_core"/>
</dbReference>
<dbReference type="AlphaFoldDB" id="A0A2U1ZXS2"/>
<reference evidence="6 7" key="1">
    <citation type="submission" date="2018-03" db="EMBL/GenBank/DDBJ databases">
        <title>Genome assembly of novel Miniimonas species PCH200.</title>
        <authorList>
            <person name="Thakur V."/>
            <person name="Kumar V."/>
            <person name="Singh D."/>
        </authorList>
    </citation>
    <scope>NUCLEOTIDE SEQUENCE [LARGE SCALE GENOMIC DNA]</scope>
    <source>
        <strain evidence="6 7">PCH200</strain>
    </source>
</reference>
<dbReference type="InterPro" id="IPR003593">
    <property type="entry name" value="AAA+_ATPase"/>
</dbReference>
<dbReference type="FunFam" id="3.40.50.300:FF:000216">
    <property type="entry name" value="Type VII secretion ATPase EccA"/>
    <property type="match status" value="1"/>
</dbReference>
<accession>A0A2U1ZXS2</accession>
<evidence type="ECO:0000256" key="3">
    <source>
        <dbReference type="ARBA" id="ARBA00022840"/>
    </source>
</evidence>
<feature type="region of interest" description="Disordered" evidence="4">
    <location>
        <begin position="276"/>
        <end position="334"/>
    </location>
</feature>
<dbReference type="InterPro" id="IPR000641">
    <property type="entry name" value="CbxX/CfxQ"/>
</dbReference>
<dbReference type="Gene3D" id="1.10.8.60">
    <property type="match status" value="1"/>
</dbReference>
<dbReference type="SUPFAM" id="SSF52540">
    <property type="entry name" value="P-loop containing nucleoside triphosphate hydrolases"/>
    <property type="match status" value="1"/>
</dbReference>
<gene>
    <name evidence="6" type="ORF">C8046_14875</name>
</gene>
<feature type="compositionally biased region" description="Acidic residues" evidence="4">
    <location>
        <begin position="282"/>
        <end position="300"/>
    </location>
</feature>
<protein>
    <submittedName>
        <fullName evidence="6">ATPase</fullName>
    </submittedName>
</protein>
<evidence type="ECO:0000313" key="7">
    <source>
        <dbReference type="Proteomes" id="UP000245166"/>
    </source>
</evidence>
<dbReference type="CDD" id="cd00009">
    <property type="entry name" value="AAA"/>
    <property type="match status" value="1"/>
</dbReference>
<dbReference type="InterPro" id="IPR050773">
    <property type="entry name" value="CbxX/CfxQ_RuBisCO_ESX"/>
</dbReference>
<dbReference type="Proteomes" id="UP000245166">
    <property type="component" value="Unassembled WGS sequence"/>
</dbReference>
<evidence type="ECO:0000256" key="1">
    <source>
        <dbReference type="ARBA" id="ARBA00010378"/>
    </source>
</evidence>
<dbReference type="InterPro" id="IPR027417">
    <property type="entry name" value="P-loop_NTPase"/>
</dbReference>
<organism evidence="6 7">
    <name type="scientific">Serinibacter arcticus</name>
    <dbReference type="NCBI Taxonomy" id="1655435"/>
    <lineage>
        <taxon>Bacteria</taxon>
        <taxon>Bacillati</taxon>
        <taxon>Actinomycetota</taxon>
        <taxon>Actinomycetes</taxon>
        <taxon>Micrococcales</taxon>
        <taxon>Beutenbergiaceae</taxon>
        <taxon>Serinibacter</taxon>
    </lineage>
</organism>
<dbReference type="OrthoDB" id="9806903at2"/>
<evidence type="ECO:0000256" key="4">
    <source>
        <dbReference type="SAM" id="MobiDB-lite"/>
    </source>
</evidence>
<evidence type="ECO:0000313" key="6">
    <source>
        <dbReference type="EMBL" id="PWD51740.1"/>
    </source>
</evidence>
<comment type="similarity">
    <text evidence="1">Belongs to the CbxX/CfxQ family.</text>
</comment>
<dbReference type="GO" id="GO:0016887">
    <property type="term" value="F:ATP hydrolysis activity"/>
    <property type="evidence" value="ECO:0007669"/>
    <property type="project" value="InterPro"/>
</dbReference>
<keyword evidence="3" id="KW-0067">ATP-binding</keyword>
<dbReference type="Pfam" id="PF00004">
    <property type="entry name" value="AAA"/>
    <property type="match status" value="1"/>
</dbReference>
<dbReference type="PANTHER" id="PTHR43392:SF2">
    <property type="entry name" value="AAA-TYPE ATPASE FAMILY PROTEIN _ ANKYRIN REPEAT FAMILY PROTEIN"/>
    <property type="match status" value="1"/>
</dbReference>
<dbReference type="PANTHER" id="PTHR43392">
    <property type="entry name" value="AAA-TYPE ATPASE FAMILY PROTEIN / ANKYRIN REPEAT FAMILY PROTEIN"/>
    <property type="match status" value="1"/>
</dbReference>
<name>A0A2U1ZXS2_9MICO</name>
<dbReference type="InterPro" id="IPR041627">
    <property type="entry name" value="AAA_lid_6"/>
</dbReference>
<evidence type="ECO:0000259" key="5">
    <source>
        <dbReference type="SMART" id="SM00382"/>
    </source>
</evidence>
<sequence length="334" mass="36180">MATLDDLVGLDRAKSQVRRQIEMLRVEKLRTEAGLTRPTLTRHLVFVGNPGTGKTTVARLVSGIYRALGLLSKGHLVEVDRSELVAGYLGQTAAKTSEVVQSALGGVLFIDEAYSLSQGVNGPDAYGSEAVNTLVKDMEDHRDDLVVIVAGYPGPMKDFIATNPGLESRFSTTITFEDYTDVELREIFTLQASGADFEPTPECLARVEEITSVQPRNSGFGNGRYVRNLLDAAIARHAWRLRDVEAPTLDQLRTLVPEDLVDPSGKDLDETLALLEPTADPSDAEPSDVDASDAEPTADDADGRDAVVMDEPIEPIDPAPGPDPDADQQEEQRP</sequence>
<evidence type="ECO:0000256" key="2">
    <source>
        <dbReference type="ARBA" id="ARBA00022741"/>
    </source>
</evidence>
<dbReference type="PRINTS" id="PR00819">
    <property type="entry name" value="CBXCFQXSUPER"/>
</dbReference>
<dbReference type="Pfam" id="PF17866">
    <property type="entry name" value="AAA_lid_6"/>
    <property type="match status" value="1"/>
</dbReference>
<comment type="caution">
    <text evidence="6">The sequence shown here is derived from an EMBL/GenBank/DDBJ whole genome shotgun (WGS) entry which is preliminary data.</text>
</comment>
<feature type="compositionally biased region" description="Acidic residues" evidence="4">
    <location>
        <begin position="324"/>
        <end position="334"/>
    </location>
</feature>
<dbReference type="EMBL" id="PYHR01000002">
    <property type="protein sequence ID" value="PWD51740.1"/>
    <property type="molecule type" value="Genomic_DNA"/>
</dbReference>
<feature type="domain" description="AAA+ ATPase" evidence="5">
    <location>
        <begin position="40"/>
        <end position="180"/>
    </location>
</feature>
<dbReference type="GO" id="GO:0005524">
    <property type="term" value="F:ATP binding"/>
    <property type="evidence" value="ECO:0007669"/>
    <property type="project" value="UniProtKB-KW"/>
</dbReference>